<gene>
    <name evidence="2" type="ORF">TIFTF001_029229</name>
</gene>
<evidence type="ECO:0000256" key="1">
    <source>
        <dbReference type="SAM" id="MobiDB-lite"/>
    </source>
</evidence>
<name>A0AA88DRR7_FICCA</name>
<keyword evidence="3" id="KW-1185">Reference proteome</keyword>
<organism evidence="2 3">
    <name type="scientific">Ficus carica</name>
    <name type="common">Common fig</name>
    <dbReference type="NCBI Taxonomy" id="3494"/>
    <lineage>
        <taxon>Eukaryota</taxon>
        <taxon>Viridiplantae</taxon>
        <taxon>Streptophyta</taxon>
        <taxon>Embryophyta</taxon>
        <taxon>Tracheophyta</taxon>
        <taxon>Spermatophyta</taxon>
        <taxon>Magnoliopsida</taxon>
        <taxon>eudicotyledons</taxon>
        <taxon>Gunneridae</taxon>
        <taxon>Pentapetalae</taxon>
        <taxon>rosids</taxon>
        <taxon>fabids</taxon>
        <taxon>Rosales</taxon>
        <taxon>Moraceae</taxon>
        <taxon>Ficeae</taxon>
        <taxon>Ficus</taxon>
    </lineage>
</organism>
<reference evidence="2" key="1">
    <citation type="submission" date="2023-07" db="EMBL/GenBank/DDBJ databases">
        <title>draft genome sequence of fig (Ficus carica).</title>
        <authorList>
            <person name="Takahashi T."/>
            <person name="Nishimura K."/>
        </authorList>
    </citation>
    <scope>NUCLEOTIDE SEQUENCE</scope>
</reference>
<dbReference type="Proteomes" id="UP001187192">
    <property type="component" value="Unassembled WGS sequence"/>
</dbReference>
<evidence type="ECO:0000313" key="3">
    <source>
        <dbReference type="Proteomes" id="UP001187192"/>
    </source>
</evidence>
<protein>
    <submittedName>
        <fullName evidence="2">Uncharacterized protein</fullName>
    </submittedName>
</protein>
<dbReference type="EMBL" id="BTGU01000095">
    <property type="protein sequence ID" value="GMN60121.1"/>
    <property type="molecule type" value="Genomic_DNA"/>
</dbReference>
<evidence type="ECO:0000313" key="2">
    <source>
        <dbReference type="EMBL" id="GMN60121.1"/>
    </source>
</evidence>
<accession>A0AA88DRR7</accession>
<dbReference type="AlphaFoldDB" id="A0AA88DRR7"/>
<comment type="caution">
    <text evidence="2">The sequence shown here is derived from an EMBL/GenBank/DDBJ whole genome shotgun (WGS) entry which is preliminary data.</text>
</comment>
<feature type="region of interest" description="Disordered" evidence="1">
    <location>
        <begin position="187"/>
        <end position="220"/>
    </location>
</feature>
<proteinExistence type="predicted"/>
<sequence>MSATMDNLLKMVKAACDTTGESSGTTPLAADVEALPVEMEVRAPYPGEMVDNPCEGRFTIYEIVFLLGAILGVQGLTNQENLIVGKEYFRALYFLKQNSDSRGRVAFVKRSRNPLKFEDITNLTTTGRIAMPWAVDRWMLRVARGQLHSSGVSPVSRLSNSELPDQSLPIVSQVATRVSKILSVFEPPSTHSQAARRTRSSTNMSGKGKSKVEPPSADEMSEIACASIPRPPEHKREDEEWRFVLMVPQGLSLQGNHHAASQIGRALMTKVLGMPKE</sequence>